<dbReference type="Proteomes" id="UP000758155">
    <property type="component" value="Unassembled WGS sequence"/>
</dbReference>
<evidence type="ECO:0000256" key="2">
    <source>
        <dbReference type="ARBA" id="ARBA00022737"/>
    </source>
</evidence>
<feature type="repeat" description="WD" evidence="4">
    <location>
        <begin position="105"/>
        <end position="146"/>
    </location>
</feature>
<dbReference type="PRINTS" id="PR00320">
    <property type="entry name" value="GPROTEINBRPT"/>
</dbReference>
<sequence>MRLLHYDEQGEVRIVSFDECAIPPYAILSHTWGADAEEVTFEDLQTGDGKTKPGHEKILFCGKQAQRDDLQYFWIDTCCIDKANKAELAFCIRSMFHCGACLQTLEGHSSTVSSVAFSHDSSKLASASWDNTVKVWDASSGACLQTLEGHSSNVNSVAFSHDSSKLASASYDNTVKVWDASSGACLQTLKGHSSYVMSVAFSHDSSKLASASFDKKVKVWDASSGACLQTLEGHSSTVSSVAFSHDSSKLASASWDNTVKVWDASSGARLQTLNIGKALYHLSFDPTSSFLHSEIGSIAIHGPETSSEIAVVEPALPQYLGTSLSSNSIWIKYGGRNLLWIPSEYRPSCSAVCGNRIGMGVATGRVWTCSVDPDTLTCMLSKL</sequence>
<keyword evidence="1 4" id="KW-0853">WD repeat</keyword>
<dbReference type="Pfam" id="PF00400">
    <property type="entry name" value="WD40"/>
    <property type="match status" value="4"/>
</dbReference>
<dbReference type="AlphaFoldDB" id="A0A9P4WYQ3"/>
<feature type="repeat" description="WD" evidence="4">
    <location>
        <begin position="189"/>
        <end position="230"/>
    </location>
</feature>
<reference evidence="6" key="1">
    <citation type="submission" date="2019-04" db="EMBL/GenBank/DDBJ databases">
        <title>Sequencing of skin fungus with MAO and IRED activity.</title>
        <authorList>
            <person name="Marsaioli A.J."/>
            <person name="Bonatto J.M.C."/>
            <person name="Reis Junior O."/>
        </authorList>
    </citation>
    <scope>NUCLEOTIDE SEQUENCE</scope>
    <source>
        <strain evidence="6">28M1</strain>
    </source>
</reference>
<dbReference type="PROSITE" id="PS50082">
    <property type="entry name" value="WD_REPEATS_2"/>
    <property type="match status" value="4"/>
</dbReference>
<name>A0A9P4WYQ3_9PLEO</name>
<accession>A0A9P4WYQ3</accession>
<dbReference type="Gene3D" id="2.130.10.10">
    <property type="entry name" value="YVTN repeat-like/Quinoprotein amine dehydrogenase"/>
    <property type="match status" value="2"/>
</dbReference>
<evidence type="ECO:0000256" key="1">
    <source>
        <dbReference type="ARBA" id="ARBA00022574"/>
    </source>
</evidence>
<dbReference type="PROSITE" id="PS50294">
    <property type="entry name" value="WD_REPEATS_REGION"/>
    <property type="match status" value="4"/>
</dbReference>
<evidence type="ECO:0000313" key="7">
    <source>
        <dbReference type="Proteomes" id="UP000758155"/>
    </source>
</evidence>
<dbReference type="InterPro" id="IPR001680">
    <property type="entry name" value="WD40_rpt"/>
</dbReference>
<dbReference type="CDD" id="cd00200">
    <property type="entry name" value="WD40"/>
    <property type="match status" value="1"/>
</dbReference>
<comment type="function">
    <text evidence="3">Component of the ASTRA complex involved in chromatin remodeling.</text>
</comment>
<proteinExistence type="predicted"/>
<dbReference type="SUPFAM" id="SSF50978">
    <property type="entry name" value="WD40 repeat-like"/>
    <property type="match status" value="1"/>
</dbReference>
<evidence type="ECO:0000256" key="3">
    <source>
        <dbReference type="ARBA" id="ARBA00037338"/>
    </source>
</evidence>
<keyword evidence="7" id="KW-1185">Reference proteome</keyword>
<dbReference type="InterPro" id="IPR015943">
    <property type="entry name" value="WD40/YVTN_repeat-like_dom_sf"/>
</dbReference>
<dbReference type="InterPro" id="IPR019775">
    <property type="entry name" value="WD40_repeat_CS"/>
</dbReference>
<feature type="domain" description="Heterokaryon incompatibility" evidence="5">
    <location>
        <begin position="25"/>
        <end position="95"/>
    </location>
</feature>
<feature type="repeat" description="WD" evidence="4">
    <location>
        <begin position="231"/>
        <end position="272"/>
    </location>
</feature>
<feature type="repeat" description="WD" evidence="4">
    <location>
        <begin position="147"/>
        <end position="188"/>
    </location>
</feature>
<dbReference type="InterPro" id="IPR010730">
    <property type="entry name" value="HET"/>
</dbReference>
<dbReference type="InterPro" id="IPR020472">
    <property type="entry name" value="WD40_PAC1"/>
</dbReference>
<evidence type="ECO:0000256" key="4">
    <source>
        <dbReference type="PROSITE-ProRule" id="PRU00221"/>
    </source>
</evidence>
<dbReference type="EMBL" id="SWKV01000005">
    <property type="protein sequence ID" value="KAF3045917.1"/>
    <property type="molecule type" value="Genomic_DNA"/>
</dbReference>
<gene>
    <name evidence="6" type="ORF">E8E12_006853</name>
</gene>
<dbReference type="PANTHER" id="PTHR19854:SF15">
    <property type="entry name" value="TRANSDUCIN BETA-LIKE PROTEIN 3"/>
    <property type="match status" value="1"/>
</dbReference>
<dbReference type="SMART" id="SM00320">
    <property type="entry name" value="WD40"/>
    <property type="match status" value="4"/>
</dbReference>
<comment type="caution">
    <text evidence="6">The sequence shown here is derived from an EMBL/GenBank/DDBJ whole genome shotgun (WGS) entry which is preliminary data.</text>
</comment>
<keyword evidence="2" id="KW-0677">Repeat</keyword>
<dbReference type="InterPro" id="IPR036322">
    <property type="entry name" value="WD40_repeat_dom_sf"/>
</dbReference>
<dbReference type="Pfam" id="PF06985">
    <property type="entry name" value="HET"/>
    <property type="match status" value="1"/>
</dbReference>
<evidence type="ECO:0000259" key="5">
    <source>
        <dbReference type="Pfam" id="PF06985"/>
    </source>
</evidence>
<dbReference type="PROSITE" id="PS00678">
    <property type="entry name" value="WD_REPEATS_1"/>
    <property type="match status" value="4"/>
</dbReference>
<dbReference type="PANTHER" id="PTHR19854">
    <property type="entry name" value="TRANSDUCIN BETA-LIKE 3"/>
    <property type="match status" value="1"/>
</dbReference>
<evidence type="ECO:0000313" key="6">
    <source>
        <dbReference type="EMBL" id="KAF3045917.1"/>
    </source>
</evidence>
<organism evidence="6 7">
    <name type="scientific">Didymella heteroderae</name>
    <dbReference type="NCBI Taxonomy" id="1769908"/>
    <lineage>
        <taxon>Eukaryota</taxon>
        <taxon>Fungi</taxon>
        <taxon>Dikarya</taxon>
        <taxon>Ascomycota</taxon>
        <taxon>Pezizomycotina</taxon>
        <taxon>Dothideomycetes</taxon>
        <taxon>Pleosporomycetidae</taxon>
        <taxon>Pleosporales</taxon>
        <taxon>Pleosporineae</taxon>
        <taxon>Didymellaceae</taxon>
        <taxon>Didymella</taxon>
    </lineage>
</organism>
<dbReference type="OrthoDB" id="538223at2759"/>
<protein>
    <recommendedName>
        <fullName evidence="5">Heterokaryon incompatibility domain-containing protein</fullName>
    </recommendedName>
</protein>